<organism evidence="2 3">
    <name type="scientific">Caballeronia sordidicola</name>
    <name type="common">Burkholderia sordidicola</name>
    <dbReference type="NCBI Taxonomy" id="196367"/>
    <lineage>
        <taxon>Bacteria</taxon>
        <taxon>Pseudomonadati</taxon>
        <taxon>Pseudomonadota</taxon>
        <taxon>Betaproteobacteria</taxon>
        <taxon>Burkholderiales</taxon>
        <taxon>Burkholderiaceae</taxon>
        <taxon>Caballeronia</taxon>
    </lineage>
</organism>
<dbReference type="GO" id="GO:0005524">
    <property type="term" value="F:ATP binding"/>
    <property type="evidence" value="ECO:0007669"/>
    <property type="project" value="UniProtKB-KW"/>
</dbReference>
<dbReference type="InterPro" id="IPR027417">
    <property type="entry name" value="P-loop_NTPase"/>
</dbReference>
<dbReference type="GO" id="GO:0031297">
    <property type="term" value="P:replication fork processing"/>
    <property type="evidence" value="ECO:0007669"/>
    <property type="project" value="TreeGrafter"/>
</dbReference>
<dbReference type="Gene3D" id="3.40.50.300">
    <property type="entry name" value="P-loop containing nucleotide triphosphate hydrolases"/>
    <property type="match status" value="2"/>
</dbReference>
<proteinExistence type="predicted"/>
<evidence type="ECO:0000313" key="2">
    <source>
        <dbReference type="EMBL" id="OTP74517.1"/>
    </source>
</evidence>
<dbReference type="GO" id="GO:0000724">
    <property type="term" value="P:double-strand break repair via homologous recombination"/>
    <property type="evidence" value="ECO:0007669"/>
    <property type="project" value="TreeGrafter"/>
</dbReference>
<comment type="caution">
    <text evidence="2">The sequence shown here is derived from an EMBL/GenBank/DDBJ whole genome shotgun (WGS) entry which is preliminary data.</text>
</comment>
<accession>A0A242MTD7</accession>
<name>A0A242MTD7_CABSO</name>
<dbReference type="PANTHER" id="PTHR11070">
    <property type="entry name" value="UVRD / RECB / PCRA DNA HELICASE FAMILY MEMBER"/>
    <property type="match status" value="1"/>
</dbReference>
<dbReference type="GO" id="GO:0003677">
    <property type="term" value="F:DNA binding"/>
    <property type="evidence" value="ECO:0007669"/>
    <property type="project" value="InterPro"/>
</dbReference>
<keyword evidence="2" id="KW-0547">Nucleotide-binding</keyword>
<gene>
    <name evidence="2" type="ORF">PAMC26510_16130</name>
</gene>
<dbReference type="Pfam" id="PF13245">
    <property type="entry name" value="AAA_19"/>
    <property type="match status" value="1"/>
</dbReference>
<dbReference type="GO" id="GO:0016787">
    <property type="term" value="F:hydrolase activity"/>
    <property type="evidence" value="ECO:0007669"/>
    <property type="project" value="UniProtKB-KW"/>
</dbReference>
<evidence type="ECO:0000259" key="1">
    <source>
        <dbReference type="Pfam" id="PF13538"/>
    </source>
</evidence>
<keyword evidence="2" id="KW-0347">Helicase</keyword>
<sequence>MRLVDFRHTTEPSLGLACMSHPFKPTAEQRAVVDAVLDRGDLKIKAYAGAGKTSTLKLIADHLVGKRGSYLAFNKEIAEHARRGFPPNVGARTVHSLAYASVARSLTMRVNLQTEPPHELAARYGLGPMQVPTITGKAVEITPFEIGRMVADGLGRFCRSAQQQPEALHIPVDEKVHETAADWLREALLPSVMRLWNESIDPRGRNVIAPDVYLKVWAQTEPRIDSDFILFDEAQDSDGVMLSVLGRQRHAQIIYVGDPYQQIYEWRGAVNAMAQIDAPERALTESFRFGPTFAALASRILALLGESTPIRGQDTIGSIMVEDPNISPPVDAILCRKNVTAIWQLAAGIEAGHKPAIRMSAVEISAFADGADQLLAGKRAFRPAAFSLFETWKDAQSFSRSAVGRDLLPIVRMVDECGTAYIRTLAQRVTPESGADYVISTVHRAKGLEWKRVKVINDFRFKTIDGRLTLDEDELRLLYVAVTRARHVLDISSLREELLRLFNSR</sequence>
<dbReference type="Pfam" id="PF13538">
    <property type="entry name" value="UvrD_C_2"/>
    <property type="match status" value="1"/>
</dbReference>
<keyword evidence="2" id="KW-0067">ATP-binding</keyword>
<dbReference type="PANTHER" id="PTHR11070:SF30">
    <property type="entry name" value="F-BOX DNA HELICASE 1"/>
    <property type="match status" value="1"/>
</dbReference>
<dbReference type="GO" id="GO:0043138">
    <property type="term" value="F:3'-5' DNA helicase activity"/>
    <property type="evidence" value="ECO:0007669"/>
    <property type="project" value="TreeGrafter"/>
</dbReference>
<dbReference type="SUPFAM" id="SSF52540">
    <property type="entry name" value="P-loop containing nucleoside triphosphate hydrolases"/>
    <property type="match status" value="1"/>
</dbReference>
<dbReference type="EMBL" id="NBTY01000083">
    <property type="protein sequence ID" value="OTP74517.1"/>
    <property type="molecule type" value="Genomic_DNA"/>
</dbReference>
<dbReference type="InterPro" id="IPR000212">
    <property type="entry name" value="DNA_helicase_UvrD/REP"/>
</dbReference>
<keyword evidence="2" id="KW-0378">Hydrolase</keyword>
<reference evidence="2 3" key="1">
    <citation type="submission" date="2017-03" db="EMBL/GenBank/DDBJ databases">
        <title>Genome analysis of strain PAMC 26510.</title>
        <authorList>
            <person name="Oh H.-M."/>
            <person name="Yang J.-A."/>
        </authorList>
    </citation>
    <scope>NUCLEOTIDE SEQUENCE [LARGE SCALE GENOMIC DNA]</scope>
    <source>
        <strain evidence="2 3">PAMC 26510</strain>
    </source>
</reference>
<dbReference type="InterPro" id="IPR027785">
    <property type="entry name" value="UvrD-like_helicase_C"/>
</dbReference>
<protein>
    <submittedName>
        <fullName evidence="2">Putative DNA helicase</fullName>
    </submittedName>
</protein>
<dbReference type="Proteomes" id="UP000194546">
    <property type="component" value="Unassembled WGS sequence"/>
</dbReference>
<feature type="domain" description="UvrD-like helicase C-terminal" evidence="1">
    <location>
        <begin position="438"/>
        <end position="487"/>
    </location>
</feature>
<dbReference type="AlphaFoldDB" id="A0A242MTD7"/>
<evidence type="ECO:0000313" key="3">
    <source>
        <dbReference type="Proteomes" id="UP000194546"/>
    </source>
</evidence>